<evidence type="ECO:0000313" key="1">
    <source>
        <dbReference type="EMBL" id="KAK2960760.1"/>
    </source>
</evidence>
<gene>
    <name evidence="1" type="ORF">BLNAU_4157</name>
</gene>
<reference evidence="1 2" key="1">
    <citation type="journal article" date="2022" name="bioRxiv">
        <title>Genomics of Preaxostyla Flagellates Illuminates Evolutionary Transitions and the Path Towards Mitochondrial Loss.</title>
        <authorList>
            <person name="Novak L.V.F."/>
            <person name="Treitli S.C."/>
            <person name="Pyrih J."/>
            <person name="Halakuc P."/>
            <person name="Pipaliya S.V."/>
            <person name="Vacek V."/>
            <person name="Brzon O."/>
            <person name="Soukal P."/>
            <person name="Eme L."/>
            <person name="Dacks J.B."/>
            <person name="Karnkowska A."/>
            <person name="Elias M."/>
            <person name="Hampl V."/>
        </authorList>
    </citation>
    <scope>NUCLEOTIDE SEQUENCE [LARGE SCALE GENOMIC DNA]</scope>
    <source>
        <strain evidence="1">NAU3</strain>
        <tissue evidence="1">Gut</tissue>
    </source>
</reference>
<comment type="caution">
    <text evidence="1">The sequence shown here is derived from an EMBL/GenBank/DDBJ whole genome shotgun (WGS) entry which is preliminary data.</text>
</comment>
<accession>A0ABQ9YAH0</accession>
<keyword evidence="2" id="KW-1185">Reference proteome</keyword>
<sequence length="105" mass="11978">MKLHVHLMPNHSTIDVECDDTETIYDLKKRICQTHFKYHLAANPGSDETCVILFYKPGVSIGQVRPETLVSKCGAQEGDTLQWDFEESSVQLEMKQQKAERPPTD</sequence>
<dbReference type="InterPro" id="IPR029071">
    <property type="entry name" value="Ubiquitin-like_domsf"/>
</dbReference>
<protein>
    <submittedName>
        <fullName evidence="1">Uncharacterized protein</fullName>
    </submittedName>
</protein>
<evidence type="ECO:0000313" key="2">
    <source>
        <dbReference type="Proteomes" id="UP001281761"/>
    </source>
</evidence>
<organism evidence="1 2">
    <name type="scientific">Blattamonas nauphoetae</name>
    <dbReference type="NCBI Taxonomy" id="2049346"/>
    <lineage>
        <taxon>Eukaryota</taxon>
        <taxon>Metamonada</taxon>
        <taxon>Preaxostyla</taxon>
        <taxon>Oxymonadida</taxon>
        <taxon>Blattamonas</taxon>
    </lineage>
</organism>
<dbReference type="EMBL" id="JARBJD010000020">
    <property type="protein sequence ID" value="KAK2960760.1"/>
    <property type="molecule type" value="Genomic_DNA"/>
</dbReference>
<name>A0ABQ9YAH0_9EUKA</name>
<dbReference type="Proteomes" id="UP001281761">
    <property type="component" value="Unassembled WGS sequence"/>
</dbReference>
<proteinExistence type="predicted"/>
<dbReference type="SUPFAM" id="SSF54236">
    <property type="entry name" value="Ubiquitin-like"/>
    <property type="match status" value="1"/>
</dbReference>